<evidence type="ECO:0000313" key="1">
    <source>
        <dbReference type="EMBL" id="CAG8848487.1"/>
    </source>
</evidence>
<gene>
    <name evidence="1" type="ORF">GMARGA_LOCUS39201</name>
</gene>
<sequence>MEESGFFTCQCDVKINNIAIRVCIDSGCDDLSFMSLKQAKKLNLKLKKYDQEAYTFGVSGRTKTYRTCKTFIEFENIKIPITFEIGEQSSDILIG</sequence>
<dbReference type="EMBL" id="CAJVQB010092238">
    <property type="protein sequence ID" value="CAG8848487.1"/>
    <property type="molecule type" value="Genomic_DNA"/>
</dbReference>
<dbReference type="Pfam" id="PF13650">
    <property type="entry name" value="Asp_protease_2"/>
    <property type="match status" value="1"/>
</dbReference>
<name>A0ABN7X6R0_GIGMA</name>
<dbReference type="SUPFAM" id="SSF50630">
    <property type="entry name" value="Acid proteases"/>
    <property type="match status" value="1"/>
</dbReference>
<reference evidence="1 2" key="1">
    <citation type="submission" date="2021-06" db="EMBL/GenBank/DDBJ databases">
        <authorList>
            <person name="Kallberg Y."/>
            <person name="Tangrot J."/>
            <person name="Rosling A."/>
        </authorList>
    </citation>
    <scope>NUCLEOTIDE SEQUENCE [LARGE SCALE GENOMIC DNA]</scope>
    <source>
        <strain evidence="1 2">120-4 pot B 10/14</strain>
    </source>
</reference>
<dbReference type="InterPro" id="IPR021109">
    <property type="entry name" value="Peptidase_aspartic_dom_sf"/>
</dbReference>
<protein>
    <submittedName>
        <fullName evidence="1">33473_t:CDS:1</fullName>
    </submittedName>
</protein>
<organism evidence="1 2">
    <name type="scientific">Gigaspora margarita</name>
    <dbReference type="NCBI Taxonomy" id="4874"/>
    <lineage>
        <taxon>Eukaryota</taxon>
        <taxon>Fungi</taxon>
        <taxon>Fungi incertae sedis</taxon>
        <taxon>Mucoromycota</taxon>
        <taxon>Glomeromycotina</taxon>
        <taxon>Glomeromycetes</taxon>
        <taxon>Diversisporales</taxon>
        <taxon>Gigasporaceae</taxon>
        <taxon>Gigaspora</taxon>
    </lineage>
</organism>
<proteinExistence type="predicted"/>
<keyword evidence="2" id="KW-1185">Reference proteome</keyword>
<accession>A0ABN7X6R0</accession>
<dbReference type="Gene3D" id="2.40.70.10">
    <property type="entry name" value="Acid Proteases"/>
    <property type="match status" value="1"/>
</dbReference>
<comment type="caution">
    <text evidence="1">The sequence shown here is derived from an EMBL/GenBank/DDBJ whole genome shotgun (WGS) entry which is preliminary data.</text>
</comment>
<feature type="non-terminal residue" evidence="1">
    <location>
        <position position="95"/>
    </location>
</feature>
<evidence type="ECO:0000313" key="2">
    <source>
        <dbReference type="Proteomes" id="UP000789901"/>
    </source>
</evidence>
<dbReference type="Proteomes" id="UP000789901">
    <property type="component" value="Unassembled WGS sequence"/>
</dbReference>